<name>A0AAW2M8Z9_9LAMI</name>
<dbReference type="EMBL" id="JACGWM010000014">
    <property type="protein sequence ID" value="KAL0327885.1"/>
    <property type="molecule type" value="Genomic_DNA"/>
</dbReference>
<feature type="compositionally biased region" description="Basic and acidic residues" evidence="1">
    <location>
        <begin position="48"/>
        <end position="60"/>
    </location>
</feature>
<feature type="region of interest" description="Disordered" evidence="1">
    <location>
        <begin position="14"/>
        <end position="60"/>
    </location>
</feature>
<dbReference type="AlphaFoldDB" id="A0AAW2M8Z9"/>
<feature type="compositionally biased region" description="Polar residues" evidence="1">
    <location>
        <begin position="23"/>
        <end position="34"/>
    </location>
</feature>
<dbReference type="PANTHER" id="PTHR11439">
    <property type="entry name" value="GAG-POL-RELATED RETROTRANSPOSON"/>
    <property type="match status" value="1"/>
</dbReference>
<gene>
    <name evidence="2" type="ORF">Scaly_2221100</name>
</gene>
<protein>
    <submittedName>
        <fullName evidence="2">Uncharacterized protein</fullName>
    </submittedName>
</protein>
<proteinExistence type="predicted"/>
<dbReference type="PANTHER" id="PTHR11439:SF496">
    <property type="entry name" value="RNA-DIRECTED DNA POLYMERASE"/>
    <property type="match status" value="1"/>
</dbReference>
<comment type="caution">
    <text evidence="2">The sequence shown here is derived from an EMBL/GenBank/DDBJ whole genome shotgun (WGS) entry which is preliminary data.</text>
</comment>
<reference evidence="2" key="1">
    <citation type="submission" date="2020-06" db="EMBL/GenBank/DDBJ databases">
        <authorList>
            <person name="Li T."/>
            <person name="Hu X."/>
            <person name="Zhang T."/>
            <person name="Song X."/>
            <person name="Zhang H."/>
            <person name="Dai N."/>
            <person name="Sheng W."/>
            <person name="Hou X."/>
            <person name="Wei L."/>
        </authorList>
    </citation>
    <scope>NUCLEOTIDE SEQUENCE</scope>
    <source>
        <strain evidence="2">KEN8</strain>
        <tissue evidence="2">Leaf</tissue>
    </source>
</reference>
<dbReference type="CDD" id="cd09272">
    <property type="entry name" value="RNase_HI_RT_Ty1"/>
    <property type="match status" value="1"/>
</dbReference>
<accession>A0AAW2M8Z9</accession>
<evidence type="ECO:0000313" key="2">
    <source>
        <dbReference type="EMBL" id="KAL0327885.1"/>
    </source>
</evidence>
<sequence length="348" mass="40398">MFLEKGFLVDSQRDEVLLEESSEAPQQNNATSFEPSVPTDGGPVLRKSTRESQHLRDGRENNFLQRYIEEEIFMDQPEGFTYVGEEQKGYDSIKNEHDRCVYKKISRSSVAYLVLYVDNILFIGNDKIMKRFKMEKSKRGFLPIRHGIKQSKKQSPRINEELKSMSDIPYASTVRRIQSVVQCTRPEAAYALSVTIRYQECTGRCTRAQSRPYLSFVFKLNSGIVAWKSSKQATTSDSITEAEYIAASEAAKEAVWMKNYIQEFGVVPNIAMPVVVFFDNNRAITQAKELRSHHRSKHILRHYHLLREMVSRSDVRMDRELAQQKTQQIHIPSRCCKLLILSIWIRWD</sequence>
<organism evidence="2">
    <name type="scientific">Sesamum calycinum</name>
    <dbReference type="NCBI Taxonomy" id="2727403"/>
    <lineage>
        <taxon>Eukaryota</taxon>
        <taxon>Viridiplantae</taxon>
        <taxon>Streptophyta</taxon>
        <taxon>Embryophyta</taxon>
        <taxon>Tracheophyta</taxon>
        <taxon>Spermatophyta</taxon>
        <taxon>Magnoliopsida</taxon>
        <taxon>eudicotyledons</taxon>
        <taxon>Gunneridae</taxon>
        <taxon>Pentapetalae</taxon>
        <taxon>asterids</taxon>
        <taxon>lamiids</taxon>
        <taxon>Lamiales</taxon>
        <taxon>Pedaliaceae</taxon>
        <taxon>Sesamum</taxon>
    </lineage>
</organism>
<reference evidence="2" key="2">
    <citation type="journal article" date="2024" name="Plant">
        <title>Genomic evolution and insights into agronomic trait innovations of Sesamum species.</title>
        <authorList>
            <person name="Miao H."/>
            <person name="Wang L."/>
            <person name="Qu L."/>
            <person name="Liu H."/>
            <person name="Sun Y."/>
            <person name="Le M."/>
            <person name="Wang Q."/>
            <person name="Wei S."/>
            <person name="Zheng Y."/>
            <person name="Lin W."/>
            <person name="Duan Y."/>
            <person name="Cao H."/>
            <person name="Xiong S."/>
            <person name="Wang X."/>
            <person name="Wei L."/>
            <person name="Li C."/>
            <person name="Ma Q."/>
            <person name="Ju M."/>
            <person name="Zhao R."/>
            <person name="Li G."/>
            <person name="Mu C."/>
            <person name="Tian Q."/>
            <person name="Mei H."/>
            <person name="Zhang T."/>
            <person name="Gao T."/>
            <person name="Zhang H."/>
        </authorList>
    </citation>
    <scope>NUCLEOTIDE SEQUENCE</scope>
    <source>
        <strain evidence="2">KEN8</strain>
    </source>
</reference>
<evidence type="ECO:0000256" key="1">
    <source>
        <dbReference type="SAM" id="MobiDB-lite"/>
    </source>
</evidence>